<keyword evidence="4 6" id="KW-1133">Transmembrane helix</keyword>
<reference evidence="7" key="1">
    <citation type="submission" date="2025-08" db="UniProtKB">
        <authorList>
            <consortium name="RefSeq"/>
        </authorList>
    </citation>
    <scope>IDENTIFICATION</scope>
    <source>
        <tissue evidence="7">Whole insect</tissue>
    </source>
</reference>
<evidence type="ECO:0000256" key="2">
    <source>
        <dbReference type="ARBA" id="ARBA00022475"/>
    </source>
</evidence>
<dbReference type="InParanoid" id="A0A6P7GM63"/>
<evidence type="ECO:0000256" key="4">
    <source>
        <dbReference type="ARBA" id="ARBA00022989"/>
    </source>
</evidence>
<evidence type="ECO:0000256" key="1">
    <source>
        <dbReference type="ARBA" id="ARBA00004651"/>
    </source>
</evidence>
<keyword evidence="5 6" id="KW-0472">Membrane</keyword>
<proteinExistence type="predicted"/>
<evidence type="ECO:0000256" key="6">
    <source>
        <dbReference type="SAM" id="Phobius"/>
    </source>
</evidence>
<keyword evidence="2" id="KW-1003">Cell membrane</keyword>
<name>A0A6P7GM63_DIAVI</name>
<keyword evidence="3 6" id="KW-0812">Transmembrane</keyword>
<accession>A0A6P7GM63</accession>
<dbReference type="InterPro" id="IPR013604">
    <property type="entry name" value="7TM_chemorcpt"/>
</dbReference>
<gene>
    <name evidence="7" type="primary">LOC114338463</name>
</gene>
<evidence type="ECO:0000256" key="5">
    <source>
        <dbReference type="ARBA" id="ARBA00023136"/>
    </source>
</evidence>
<feature type="transmembrane region" description="Helical" evidence="6">
    <location>
        <begin position="61"/>
        <end position="80"/>
    </location>
</feature>
<comment type="subcellular location">
    <subcellularLocation>
        <location evidence="1">Cell membrane</location>
        <topology evidence="1">Multi-pass membrane protein</topology>
    </subcellularLocation>
</comment>
<dbReference type="AlphaFoldDB" id="A0A6P7GM63"/>
<dbReference type="Pfam" id="PF08395">
    <property type="entry name" value="7tm_7"/>
    <property type="match status" value="1"/>
</dbReference>
<protein>
    <submittedName>
        <fullName evidence="7">Uncharacterized protein LOC114338463</fullName>
    </submittedName>
</protein>
<sequence>MLVHQCHSVETKSQDLVTECYLLQDVVVDMKQRDELLFLASYAKNTQPKCSAAGFFYVNKLILGSFFSTLTTYLIICIQFRTAE</sequence>
<dbReference type="RefSeq" id="XP_028144865.1">
    <property type="nucleotide sequence ID" value="XM_028289064.1"/>
</dbReference>
<evidence type="ECO:0000256" key="3">
    <source>
        <dbReference type="ARBA" id="ARBA00022692"/>
    </source>
</evidence>
<dbReference type="GO" id="GO:0005886">
    <property type="term" value="C:plasma membrane"/>
    <property type="evidence" value="ECO:0007669"/>
    <property type="project" value="UniProtKB-SubCell"/>
</dbReference>
<organism evidence="7">
    <name type="scientific">Diabrotica virgifera virgifera</name>
    <name type="common">western corn rootworm</name>
    <dbReference type="NCBI Taxonomy" id="50390"/>
    <lineage>
        <taxon>Eukaryota</taxon>
        <taxon>Metazoa</taxon>
        <taxon>Ecdysozoa</taxon>
        <taxon>Arthropoda</taxon>
        <taxon>Hexapoda</taxon>
        <taxon>Insecta</taxon>
        <taxon>Pterygota</taxon>
        <taxon>Neoptera</taxon>
        <taxon>Endopterygota</taxon>
        <taxon>Coleoptera</taxon>
        <taxon>Polyphaga</taxon>
        <taxon>Cucujiformia</taxon>
        <taxon>Chrysomeloidea</taxon>
        <taxon>Chrysomelidae</taxon>
        <taxon>Galerucinae</taxon>
        <taxon>Diabroticina</taxon>
        <taxon>Diabroticites</taxon>
        <taxon>Diabrotica</taxon>
    </lineage>
</organism>
<evidence type="ECO:0000313" key="7">
    <source>
        <dbReference type="RefSeq" id="XP_028144865.1"/>
    </source>
</evidence>
<dbReference type="GO" id="GO:0050909">
    <property type="term" value="P:sensory perception of taste"/>
    <property type="evidence" value="ECO:0007669"/>
    <property type="project" value="InterPro"/>
</dbReference>